<dbReference type="Gene3D" id="3.40.630.190">
    <property type="entry name" value="LCP protein"/>
    <property type="match status" value="1"/>
</dbReference>
<comment type="similarity">
    <text evidence="1">Belongs to the LytR/CpsA/Psr (LCP) family.</text>
</comment>
<feature type="domain" description="LytR/CpsA/Psr regulator C-terminal" evidence="5">
    <location>
        <begin position="391"/>
        <end position="478"/>
    </location>
</feature>
<dbReference type="Proteomes" id="UP000183015">
    <property type="component" value="Unassembled WGS sequence"/>
</dbReference>
<dbReference type="AlphaFoldDB" id="A0A1H7PSS4"/>
<feature type="transmembrane region" description="Helical" evidence="3">
    <location>
        <begin position="53"/>
        <end position="73"/>
    </location>
</feature>
<dbReference type="Pfam" id="PF03816">
    <property type="entry name" value="LytR_cpsA_psr"/>
    <property type="match status" value="1"/>
</dbReference>
<keyword evidence="3" id="KW-0812">Transmembrane</keyword>
<keyword evidence="7" id="KW-1185">Reference proteome</keyword>
<dbReference type="PANTHER" id="PTHR33392:SF6">
    <property type="entry name" value="POLYISOPRENYL-TEICHOIC ACID--PEPTIDOGLYCAN TEICHOIC ACID TRANSFERASE TAGU"/>
    <property type="match status" value="1"/>
</dbReference>
<dbReference type="InterPro" id="IPR004474">
    <property type="entry name" value="LytR_CpsA_psr"/>
</dbReference>
<dbReference type="Gene3D" id="3.30.70.2390">
    <property type="match status" value="1"/>
</dbReference>
<evidence type="ECO:0000256" key="3">
    <source>
        <dbReference type="SAM" id="Phobius"/>
    </source>
</evidence>
<dbReference type="PANTHER" id="PTHR33392">
    <property type="entry name" value="POLYISOPRENYL-TEICHOIC ACID--PEPTIDOGLYCAN TEICHOIC ACID TRANSFERASE TAGU"/>
    <property type="match status" value="1"/>
</dbReference>
<dbReference type="InterPro" id="IPR027381">
    <property type="entry name" value="LytR/CpsA/Psr_C"/>
</dbReference>
<sequence>MTSPVDSLGDGRAAYGPPTPGTGGGGHGTGRRDSNGGGSRGGSAKRRKRAKRIAMGVSAFVVLVAAAGCAWIYQLDSNIKHSALDTGSSPQKGAVIPGAMNIMIIGSDTRLGGNASLGGQDDSLPHADVEMLLHVSADHQNATVMSIPRDTDTSMPDCTQNGKTYHFPTHDQITNSLNYGPGCTVSAVNNLTGIHIDHFMMVDFDGVVNMSDAVGGVDVCTDHNVYDPGSHLKLPAGKHTLVGQGALEFLRTRHAFGGASDTDRAATQHIFLSALIHKMKSASTLADPTNVYSLAEAGSKAFQVDDGLSGVTKLISLANTLGGIPSNRITFTTMPYDQDPYRPSAWLVPKPNAQQLFDAIANDQSLTPGSSSSKPTAGATPSAAQTIDPSTVEVHVFNGTGISGRAAAVQTELAGKGYSNSIVEHTPMPTGASKVEYSASDPRYKREAQQVASALGLPDSSLTATPGLTTVHVVVGTDLKVGSGSGSSGSKPPANIGQATQDASVEVAGDTVQCAKASIYRLEGMPASANAYQGLTVEQAYALATKNGIPDSDKQK</sequence>
<accession>A0A1H7PSS4</accession>
<evidence type="ECO:0000259" key="4">
    <source>
        <dbReference type="Pfam" id="PF03816"/>
    </source>
</evidence>
<dbReference type="EMBL" id="FOAZ01000008">
    <property type="protein sequence ID" value="SEL38305.1"/>
    <property type="molecule type" value="Genomic_DNA"/>
</dbReference>
<feature type="region of interest" description="Disordered" evidence="2">
    <location>
        <begin position="1"/>
        <end position="49"/>
    </location>
</feature>
<dbReference type="RefSeq" id="WP_083555175.1">
    <property type="nucleotide sequence ID" value="NZ_FOAZ01000008.1"/>
</dbReference>
<name>A0A1H7PSS4_STRJI</name>
<feature type="region of interest" description="Disordered" evidence="2">
    <location>
        <begin position="482"/>
        <end position="502"/>
    </location>
</feature>
<evidence type="ECO:0000256" key="1">
    <source>
        <dbReference type="ARBA" id="ARBA00006068"/>
    </source>
</evidence>
<reference evidence="7" key="1">
    <citation type="submission" date="2016-10" db="EMBL/GenBank/DDBJ databases">
        <authorList>
            <person name="Varghese N."/>
        </authorList>
    </citation>
    <scope>NUCLEOTIDE SEQUENCE [LARGE SCALE GENOMIC DNA]</scope>
    <source>
        <strain evidence="7">DSM 45096 / BCRC 16803 / CGMCC 4.1857 / CIP 109030 / JCM 12277 / KCTC 19219 / NBRC 100920 / 33214</strain>
    </source>
</reference>
<dbReference type="eggNOG" id="COG1316">
    <property type="taxonomic scope" value="Bacteria"/>
</dbReference>
<evidence type="ECO:0000256" key="2">
    <source>
        <dbReference type="SAM" id="MobiDB-lite"/>
    </source>
</evidence>
<keyword evidence="3" id="KW-1133">Transmembrane helix</keyword>
<proteinExistence type="inferred from homology"/>
<protein>
    <submittedName>
        <fullName evidence="6">Cell envelope-related function transcriptional attenuator common domain-containing protein</fullName>
    </submittedName>
</protein>
<evidence type="ECO:0000313" key="7">
    <source>
        <dbReference type="Proteomes" id="UP000183015"/>
    </source>
</evidence>
<organism evidence="6 7">
    <name type="scientific">Streptacidiphilus jiangxiensis</name>
    <dbReference type="NCBI Taxonomy" id="235985"/>
    <lineage>
        <taxon>Bacteria</taxon>
        <taxon>Bacillati</taxon>
        <taxon>Actinomycetota</taxon>
        <taxon>Actinomycetes</taxon>
        <taxon>Kitasatosporales</taxon>
        <taxon>Streptomycetaceae</taxon>
        <taxon>Streptacidiphilus</taxon>
    </lineage>
</organism>
<dbReference type="Pfam" id="PF13399">
    <property type="entry name" value="LytR_C"/>
    <property type="match status" value="1"/>
</dbReference>
<feature type="compositionally biased region" description="Polar residues" evidence="2">
    <location>
        <begin position="363"/>
        <end position="375"/>
    </location>
</feature>
<gene>
    <name evidence="6" type="ORF">SAMN05414137_10886</name>
</gene>
<evidence type="ECO:0000313" key="6">
    <source>
        <dbReference type="EMBL" id="SEL38305.1"/>
    </source>
</evidence>
<dbReference type="STRING" id="235985.SAMN05414137_10886"/>
<dbReference type="InterPro" id="IPR050922">
    <property type="entry name" value="LytR/CpsA/Psr_CW_biosynth"/>
</dbReference>
<keyword evidence="3" id="KW-0472">Membrane</keyword>
<dbReference type="NCBIfam" id="TIGR00350">
    <property type="entry name" value="lytR_cpsA_psr"/>
    <property type="match status" value="1"/>
</dbReference>
<feature type="region of interest" description="Disordered" evidence="2">
    <location>
        <begin position="363"/>
        <end position="387"/>
    </location>
</feature>
<evidence type="ECO:0000259" key="5">
    <source>
        <dbReference type="Pfam" id="PF13399"/>
    </source>
</evidence>
<feature type="domain" description="Cell envelope-related transcriptional attenuator" evidence="4">
    <location>
        <begin position="126"/>
        <end position="281"/>
    </location>
</feature>
<dbReference type="OrthoDB" id="9782542at2"/>